<accession>A0A451BJS1</accession>
<dbReference type="EMBL" id="CAADFR010000031">
    <property type="protein sequence ID" value="VFK38981.1"/>
    <property type="molecule type" value="Genomic_DNA"/>
</dbReference>
<reference evidence="5" key="1">
    <citation type="submission" date="2019-02" db="EMBL/GenBank/DDBJ databases">
        <authorList>
            <person name="Gruber-Vodicka R. H."/>
            <person name="Seah K. B. B."/>
        </authorList>
    </citation>
    <scope>NUCLEOTIDE SEQUENCE</scope>
    <source>
        <strain evidence="5">BECK_S127</strain>
        <strain evidence="4">BECK_S1320</strain>
        <strain evidence="3">BECK_S1321</strain>
    </source>
</reference>
<dbReference type="AlphaFoldDB" id="A0A451BJS1"/>
<keyword evidence="1 5" id="KW-0489">Methyltransferase</keyword>
<dbReference type="EMBL" id="CAADHB010000017">
    <property type="protein sequence ID" value="VFK78542.1"/>
    <property type="molecule type" value="Genomic_DNA"/>
</dbReference>
<dbReference type="InterPro" id="IPR003788">
    <property type="entry name" value="NDUFAF7"/>
</dbReference>
<dbReference type="Pfam" id="PF02636">
    <property type="entry name" value="Methyltransf_28"/>
    <property type="match status" value="1"/>
</dbReference>
<dbReference type="Gene3D" id="3.40.50.12710">
    <property type="match status" value="1"/>
</dbReference>
<evidence type="ECO:0000313" key="3">
    <source>
        <dbReference type="EMBL" id="VFK38981.1"/>
    </source>
</evidence>
<evidence type="ECO:0000313" key="4">
    <source>
        <dbReference type="EMBL" id="VFK43826.1"/>
    </source>
</evidence>
<keyword evidence="2 5" id="KW-0808">Transferase</keyword>
<dbReference type="GO" id="GO:0032259">
    <property type="term" value="P:methylation"/>
    <property type="evidence" value="ECO:0007669"/>
    <property type="project" value="UniProtKB-KW"/>
</dbReference>
<dbReference type="PANTHER" id="PTHR12049:SF7">
    <property type="entry name" value="PROTEIN ARGININE METHYLTRANSFERASE NDUFAF7, MITOCHONDRIAL"/>
    <property type="match status" value="1"/>
</dbReference>
<dbReference type="SUPFAM" id="SSF53335">
    <property type="entry name" value="S-adenosyl-L-methionine-dependent methyltransferases"/>
    <property type="match status" value="1"/>
</dbReference>
<name>A0A451BJS1_9GAMM</name>
<dbReference type="InterPro" id="IPR029063">
    <property type="entry name" value="SAM-dependent_MTases_sf"/>
</dbReference>
<gene>
    <name evidence="5" type="ORF">BECKSD772D_GA0070982_101724</name>
    <name evidence="4" type="ORF">BECKSD772E_GA0070983_10305</name>
    <name evidence="3" type="ORF">BECKSD772F_GA0070984_10315</name>
</gene>
<dbReference type="InterPro" id="IPR038375">
    <property type="entry name" value="NDUFAF7_sf"/>
</dbReference>
<dbReference type="PANTHER" id="PTHR12049">
    <property type="entry name" value="PROTEIN ARGININE METHYLTRANSFERASE NDUFAF7, MITOCHONDRIAL"/>
    <property type="match status" value="1"/>
</dbReference>
<proteinExistence type="predicted"/>
<dbReference type="GO" id="GO:0035243">
    <property type="term" value="F:protein-arginine omega-N symmetric methyltransferase activity"/>
    <property type="evidence" value="ECO:0007669"/>
    <property type="project" value="TreeGrafter"/>
</dbReference>
<dbReference type="EMBL" id="CAADFU010000030">
    <property type="protein sequence ID" value="VFK43826.1"/>
    <property type="molecule type" value="Genomic_DNA"/>
</dbReference>
<protein>
    <submittedName>
        <fullName evidence="5">SAM-dependent methyltransferase, MidA family</fullName>
    </submittedName>
</protein>
<evidence type="ECO:0000256" key="2">
    <source>
        <dbReference type="ARBA" id="ARBA00022679"/>
    </source>
</evidence>
<sequence length="399" mass="44364">MASRPDPALPEPDPEAMERSRALVARIRSEIKDAGQSMISFRRFMELALYAPGLGYYQSDAPKFGKEGDFVTAPEISPVFSRCVARQIEEVLTQLGRGHVLEVGAGSGVMAADIIRELWRDPPNAERSLPEKYMILERSAALRHLQQATLRDRVPAFFHRFQWLDDLPEPGFDGVILANELLDAIPTVRFSIEDGRVWELMVGWGEKGFIWGLLPSDSALEKDVRHIEDSLGESLPDGYASELHSAQANWIGEAAHRIHAGLLLVFDYGYPRAEYYHPERSSGALACHYRHRLHDDPFFLPGLQDISVHLDFSALAEAGVAQTLDLAGFTTQRDFLIAMGLMEMCAEVDPASLEYLALAHAVKQLVLPGEMGDIVKVMGLTRGLDDLRGFSGIDLRGRL</sequence>
<evidence type="ECO:0000256" key="1">
    <source>
        <dbReference type="ARBA" id="ARBA00022603"/>
    </source>
</evidence>
<organism evidence="5">
    <name type="scientific">Candidatus Kentrum sp. SD</name>
    <dbReference type="NCBI Taxonomy" id="2126332"/>
    <lineage>
        <taxon>Bacteria</taxon>
        <taxon>Pseudomonadati</taxon>
        <taxon>Pseudomonadota</taxon>
        <taxon>Gammaproteobacteria</taxon>
        <taxon>Candidatus Kentrum</taxon>
    </lineage>
</organism>
<evidence type="ECO:0000313" key="5">
    <source>
        <dbReference type="EMBL" id="VFK78542.1"/>
    </source>
</evidence>